<feature type="compositionally biased region" description="Basic and acidic residues" evidence="1">
    <location>
        <begin position="181"/>
        <end position="193"/>
    </location>
</feature>
<gene>
    <name evidence="3" type="ORF">FB465_2044</name>
</gene>
<dbReference type="EMBL" id="VIVR01000001">
    <property type="protein sequence ID" value="TWE17040.1"/>
    <property type="molecule type" value="Genomic_DNA"/>
</dbReference>
<comment type="caution">
    <text evidence="3">The sequence shown here is derived from an EMBL/GenBank/DDBJ whole genome shotgun (WGS) entry which is preliminary data.</text>
</comment>
<dbReference type="AlphaFoldDB" id="A0A561EN54"/>
<accession>A0A561EN54</accession>
<protein>
    <recommendedName>
        <fullName evidence="2">DNA-binding phage zinc finger domain-containing protein</fullName>
    </recommendedName>
</protein>
<evidence type="ECO:0000259" key="2">
    <source>
        <dbReference type="Pfam" id="PF24623"/>
    </source>
</evidence>
<keyword evidence="4" id="KW-1185">Reference proteome</keyword>
<dbReference type="Pfam" id="PF24623">
    <property type="entry name" value="Phage_zn_bind_8"/>
    <property type="match status" value="1"/>
</dbReference>
<name>A0A561EN54_9ACTN</name>
<feature type="region of interest" description="Disordered" evidence="1">
    <location>
        <begin position="161"/>
        <end position="204"/>
    </location>
</feature>
<organism evidence="3 4">
    <name type="scientific">Kitasatospora atroaurantiaca</name>
    <dbReference type="NCBI Taxonomy" id="285545"/>
    <lineage>
        <taxon>Bacteria</taxon>
        <taxon>Bacillati</taxon>
        <taxon>Actinomycetota</taxon>
        <taxon>Actinomycetes</taxon>
        <taxon>Kitasatosporales</taxon>
        <taxon>Streptomycetaceae</taxon>
        <taxon>Kitasatospora</taxon>
    </lineage>
</organism>
<proteinExistence type="predicted"/>
<evidence type="ECO:0000256" key="1">
    <source>
        <dbReference type="SAM" id="MobiDB-lite"/>
    </source>
</evidence>
<sequence>MTPQETVQLARYVKALCPQQRFDEYTPNAWHDLLGRYQLTDARQAAAAVASRQAFVAPSEIITEIRRIRAARIEAANVLYDGDPTESPIDSVTNRRELLRAAGDGRLGTRTTQQALPTDRRPLELEAGPLGRLQMALAAIGTTPPRAIPGVANALAVPCPKCKAHPGRPCTSGRSDKPRRHADPHPSRTDLARTRAAGLDQDAS</sequence>
<evidence type="ECO:0000313" key="4">
    <source>
        <dbReference type="Proteomes" id="UP000318416"/>
    </source>
</evidence>
<dbReference type="OrthoDB" id="4764618at2"/>
<dbReference type="Proteomes" id="UP000318416">
    <property type="component" value="Unassembled WGS sequence"/>
</dbReference>
<dbReference type="RefSeq" id="WP_145789570.1">
    <property type="nucleotide sequence ID" value="NZ_BAAABR010000089.1"/>
</dbReference>
<reference evidence="3 4" key="1">
    <citation type="submission" date="2019-06" db="EMBL/GenBank/DDBJ databases">
        <title>Sequencing the genomes of 1000 actinobacteria strains.</title>
        <authorList>
            <person name="Klenk H.-P."/>
        </authorList>
    </citation>
    <scope>NUCLEOTIDE SEQUENCE [LARGE SCALE GENOMIC DNA]</scope>
    <source>
        <strain evidence="3 4">DSM 41649</strain>
    </source>
</reference>
<dbReference type="InterPro" id="IPR056911">
    <property type="entry name" value="Phage_Znf_bind_put"/>
</dbReference>
<evidence type="ECO:0000313" key="3">
    <source>
        <dbReference type="EMBL" id="TWE17040.1"/>
    </source>
</evidence>
<feature type="domain" description="DNA-binding phage zinc finger" evidence="2">
    <location>
        <begin position="147"/>
        <end position="202"/>
    </location>
</feature>